<gene>
    <name evidence="2" type="ordered locus">MHF_1399</name>
</gene>
<evidence type="ECO:0008006" key="4">
    <source>
        <dbReference type="Google" id="ProtNLM"/>
    </source>
</evidence>
<dbReference type="KEGG" id="mhf:MHF_1399"/>
<dbReference type="EMBL" id="CP002808">
    <property type="protein sequence ID" value="AEG73635.1"/>
    <property type="molecule type" value="Genomic_DNA"/>
</dbReference>
<organism evidence="2 3">
    <name type="scientific">Mycoplasma haemofelis (strain Ohio2)</name>
    <dbReference type="NCBI Taxonomy" id="859194"/>
    <lineage>
        <taxon>Bacteria</taxon>
        <taxon>Bacillati</taxon>
        <taxon>Mycoplasmatota</taxon>
        <taxon>Mollicutes</taxon>
        <taxon>Mycoplasmataceae</taxon>
        <taxon>Mycoplasma</taxon>
    </lineage>
</organism>
<reference key="2">
    <citation type="submission" date="2011-05" db="EMBL/GenBank/DDBJ databases">
        <title>The Genome of Mycoplasma haemofelis Strain Ohio2, a pathogenic hemoplasma of the cat.</title>
        <authorList>
            <person name="Santos A.P."/>
            <person name="Guimaraes A.M.S."/>
            <person name="SanMiguel P.J."/>
            <person name="Martin S.W."/>
            <person name="Messick J.B."/>
        </authorList>
    </citation>
    <scope>NUCLEOTIDE SEQUENCE</scope>
    <source>
        <strain>Ohio2</strain>
    </source>
</reference>
<evidence type="ECO:0000313" key="2">
    <source>
        <dbReference type="EMBL" id="AEG73635.1"/>
    </source>
</evidence>
<reference evidence="2 3" key="1">
    <citation type="journal article" date="2011" name="J. Bacteriol.">
        <title>Complete genome sequences of two hemotropic Mycoplasmas, Mycoplasma haemofelis strain Ohio2 and Mycoplasma suis strain Illinois.</title>
        <authorList>
            <person name="Messick J.B."/>
            <person name="Santos A.P."/>
            <person name="Guimaraes A.M."/>
        </authorList>
    </citation>
    <scope>NUCLEOTIDE SEQUENCE [LARGE SCALE GENOMIC DNA]</scope>
    <source>
        <strain evidence="2 3">Ohio2</strain>
    </source>
</reference>
<name>F6FGJ7_MYCHI</name>
<dbReference type="STRING" id="859194.MHF_1399"/>
<proteinExistence type="predicted"/>
<dbReference type="BioCyc" id="MHAE859194:G1GR7-1395-MONOMER"/>
<feature type="chain" id="PRO_5003334079" description="Lipoprotein" evidence="1">
    <location>
        <begin position="18"/>
        <end position="209"/>
    </location>
</feature>
<evidence type="ECO:0000256" key="1">
    <source>
        <dbReference type="SAM" id="SignalP"/>
    </source>
</evidence>
<evidence type="ECO:0000313" key="3">
    <source>
        <dbReference type="Proteomes" id="UP000007952"/>
    </source>
</evidence>
<accession>F6FGJ7</accession>
<feature type="signal peptide" evidence="1">
    <location>
        <begin position="1"/>
        <end position="17"/>
    </location>
</feature>
<protein>
    <recommendedName>
        <fullName evidence="4">Lipoprotein</fullName>
    </recommendedName>
</protein>
<dbReference type="AlphaFoldDB" id="F6FGJ7"/>
<dbReference type="HOGENOM" id="CLU_098620_3_0_14"/>
<sequence length="209" mass="23465">MNSLLVKSIALACGASAAVGGGILAWSKGLFSNSKSIKNKLISEKYQILKSDSTHWTKIWEQYQKGENKDWKFKGQINSIELLKTACNRVIEESRENQSLYKNASKWCVVPRKAEEFVSGLLDVTEGKDGDAWGRVLTRYANTKTPKSGSPTKYALEGVLLSEPNDNNKTDNIKKLQGGCSSRRSKLTYELDFDGSIKEMEEWCVDRRN</sequence>
<keyword evidence="1" id="KW-0732">Signal</keyword>
<dbReference type="Proteomes" id="UP000007952">
    <property type="component" value="Chromosome"/>
</dbReference>